<evidence type="ECO:0000313" key="3">
    <source>
        <dbReference type="Proteomes" id="UP001632037"/>
    </source>
</evidence>
<reference evidence="2 3" key="1">
    <citation type="submission" date="2024-09" db="EMBL/GenBank/DDBJ databases">
        <title>Genome sequencing and assembly of Phytophthora oleae, isolate VK10A, causative agent of rot of olive drupes.</title>
        <authorList>
            <person name="Conti Taguali S."/>
            <person name="Riolo M."/>
            <person name="La Spada F."/>
            <person name="Cacciola S.O."/>
            <person name="Dionisio G."/>
        </authorList>
    </citation>
    <scope>NUCLEOTIDE SEQUENCE [LARGE SCALE GENOMIC DNA]</scope>
    <source>
        <strain evidence="2 3">VK10A</strain>
    </source>
</reference>
<keyword evidence="3" id="KW-1185">Reference proteome</keyword>
<feature type="region of interest" description="Disordered" evidence="1">
    <location>
        <begin position="1"/>
        <end position="32"/>
    </location>
</feature>
<protein>
    <submittedName>
        <fullName evidence="2">Uncharacterized protein</fullName>
    </submittedName>
</protein>
<dbReference type="EMBL" id="JBIMZQ010000010">
    <property type="protein sequence ID" value="KAL3668899.1"/>
    <property type="molecule type" value="Genomic_DNA"/>
</dbReference>
<name>A0ABD3FV75_9STRA</name>
<evidence type="ECO:0000256" key="1">
    <source>
        <dbReference type="SAM" id="MobiDB-lite"/>
    </source>
</evidence>
<dbReference type="AlphaFoldDB" id="A0ABD3FV75"/>
<dbReference type="Proteomes" id="UP001632037">
    <property type="component" value="Unassembled WGS sequence"/>
</dbReference>
<proteinExistence type="predicted"/>
<feature type="compositionally biased region" description="Polar residues" evidence="1">
    <location>
        <begin position="12"/>
        <end position="23"/>
    </location>
</feature>
<comment type="caution">
    <text evidence="2">The sequence shown here is derived from an EMBL/GenBank/DDBJ whole genome shotgun (WGS) entry which is preliminary data.</text>
</comment>
<evidence type="ECO:0000313" key="2">
    <source>
        <dbReference type="EMBL" id="KAL3668899.1"/>
    </source>
</evidence>
<sequence length="134" mass="15057">MTGLWVTGRSHGASTATQRQPGQNRLFPTGSKEPVTEEIGYTRWKIQSQTKTATLTNSSQRKMALWTLCSTGGASLVPVLEDRYPPSLWRLWSASSSQTHMTVPHNQGPFQFQNRLTRTAKRSTFFSFESSTVF</sequence>
<gene>
    <name evidence="2" type="ORF">V7S43_006187</name>
</gene>
<organism evidence="2 3">
    <name type="scientific">Phytophthora oleae</name>
    <dbReference type="NCBI Taxonomy" id="2107226"/>
    <lineage>
        <taxon>Eukaryota</taxon>
        <taxon>Sar</taxon>
        <taxon>Stramenopiles</taxon>
        <taxon>Oomycota</taxon>
        <taxon>Peronosporomycetes</taxon>
        <taxon>Peronosporales</taxon>
        <taxon>Peronosporaceae</taxon>
        <taxon>Phytophthora</taxon>
    </lineage>
</organism>
<accession>A0ABD3FV75</accession>